<protein>
    <submittedName>
        <fullName evidence="2">Uncharacterized protein</fullName>
    </submittedName>
</protein>
<sequence>MKTSERKTRKYINVLKEIQRTRREKASRSHSAFQKIRATCSQSGTQQGRRQATQQQHTRNTTEMSVNYILSLVGTINTILDPTCCRDPPTVWSTSATLQASAITKTVHHYYEKPLEESEAMTKHPPQQSSTALSKATALRPDQLLKLLCHSTTHDPVTVVLLLYQLLKARAKRLANKIGIPASQNKIQKPQVTNVKEKTKAKNGQTSMARLSRASWAAVENVTVEGHSIKRQLVSLWLKCSKYSTITHEPTCLVDENGLMWGISPTRITDPNCLCSKTSLYGRLHILPAHRSWRKTFLGLPALAWVQAPAQDKSKMSLLGDDYASP</sequence>
<dbReference type="Proteomes" id="UP000297527">
    <property type="component" value="Unassembled WGS sequence"/>
</dbReference>
<dbReference type="EMBL" id="PQXN01000077">
    <property type="protein sequence ID" value="TGO56470.1"/>
    <property type="molecule type" value="Genomic_DNA"/>
</dbReference>
<keyword evidence="3" id="KW-1185">Reference proteome</keyword>
<organism evidence="2 3">
    <name type="scientific">Botryotinia convoluta</name>
    <dbReference type="NCBI Taxonomy" id="54673"/>
    <lineage>
        <taxon>Eukaryota</taxon>
        <taxon>Fungi</taxon>
        <taxon>Dikarya</taxon>
        <taxon>Ascomycota</taxon>
        <taxon>Pezizomycotina</taxon>
        <taxon>Leotiomycetes</taxon>
        <taxon>Helotiales</taxon>
        <taxon>Sclerotiniaceae</taxon>
        <taxon>Botryotinia</taxon>
    </lineage>
</organism>
<accession>A0A4Z1IBZ2</accession>
<proteinExistence type="predicted"/>
<feature type="region of interest" description="Disordered" evidence="1">
    <location>
        <begin position="38"/>
        <end position="60"/>
    </location>
</feature>
<reference evidence="2 3" key="1">
    <citation type="submission" date="2017-12" db="EMBL/GenBank/DDBJ databases">
        <title>Comparative genomics of Botrytis spp.</title>
        <authorList>
            <person name="Valero-Jimenez C.A."/>
            <person name="Tapia P."/>
            <person name="Veloso J."/>
            <person name="Silva-Moreno E."/>
            <person name="Staats M."/>
            <person name="Valdes J.H."/>
            <person name="Van Kan J.A.L."/>
        </authorList>
    </citation>
    <scope>NUCLEOTIDE SEQUENCE [LARGE SCALE GENOMIC DNA]</scope>
    <source>
        <strain evidence="2 3">MUCL11595</strain>
    </source>
</reference>
<evidence type="ECO:0000313" key="2">
    <source>
        <dbReference type="EMBL" id="TGO56470.1"/>
    </source>
</evidence>
<evidence type="ECO:0000313" key="3">
    <source>
        <dbReference type="Proteomes" id="UP000297527"/>
    </source>
</evidence>
<dbReference type="OrthoDB" id="3561769at2759"/>
<feature type="compositionally biased region" description="Low complexity" evidence="1">
    <location>
        <begin position="41"/>
        <end position="56"/>
    </location>
</feature>
<name>A0A4Z1IBZ2_9HELO</name>
<dbReference type="AlphaFoldDB" id="A0A4Z1IBZ2"/>
<comment type="caution">
    <text evidence="2">The sequence shown here is derived from an EMBL/GenBank/DDBJ whole genome shotgun (WGS) entry which is preliminary data.</text>
</comment>
<gene>
    <name evidence="2" type="ORF">BCON_0077g00240</name>
</gene>
<evidence type="ECO:0000256" key="1">
    <source>
        <dbReference type="SAM" id="MobiDB-lite"/>
    </source>
</evidence>